<name>A0A9W8EET8_9FUNG</name>
<dbReference type="InterPro" id="IPR013083">
    <property type="entry name" value="Znf_RING/FYVE/PHD"/>
</dbReference>
<dbReference type="GO" id="GO:0061630">
    <property type="term" value="F:ubiquitin protein ligase activity"/>
    <property type="evidence" value="ECO:0007669"/>
    <property type="project" value="InterPro"/>
</dbReference>
<dbReference type="Proteomes" id="UP001151582">
    <property type="component" value="Unassembled WGS sequence"/>
</dbReference>
<evidence type="ECO:0000259" key="10">
    <source>
        <dbReference type="PROSITE" id="PS50089"/>
    </source>
</evidence>
<gene>
    <name evidence="11" type="ORF">H4R34_000321</name>
</gene>
<proteinExistence type="predicted"/>
<evidence type="ECO:0000256" key="4">
    <source>
        <dbReference type="ARBA" id="ARBA00022771"/>
    </source>
</evidence>
<dbReference type="PROSITE" id="PS00518">
    <property type="entry name" value="ZF_RING_1"/>
    <property type="match status" value="1"/>
</dbReference>
<dbReference type="GO" id="GO:0008270">
    <property type="term" value="F:zinc ion binding"/>
    <property type="evidence" value="ECO:0007669"/>
    <property type="project" value="UniProtKB-KW"/>
</dbReference>
<dbReference type="SUPFAM" id="SSF57850">
    <property type="entry name" value="RING/U-box"/>
    <property type="match status" value="1"/>
</dbReference>
<dbReference type="InterPro" id="IPR036322">
    <property type="entry name" value="WD40_repeat_dom_sf"/>
</dbReference>
<evidence type="ECO:0000256" key="3">
    <source>
        <dbReference type="ARBA" id="ARBA00022737"/>
    </source>
</evidence>
<keyword evidence="8" id="KW-0175">Coiled coil</keyword>
<dbReference type="PROSITE" id="PS50089">
    <property type="entry name" value="ZF_RING_2"/>
    <property type="match status" value="1"/>
</dbReference>
<dbReference type="CDD" id="cd16504">
    <property type="entry name" value="RING-HC_COP1"/>
    <property type="match status" value="1"/>
</dbReference>
<feature type="repeat" description="WD" evidence="7">
    <location>
        <begin position="669"/>
        <end position="711"/>
    </location>
</feature>
<keyword evidence="3" id="KW-0677">Repeat</keyword>
<comment type="caution">
    <text evidence="11">The sequence shown here is derived from an EMBL/GenBank/DDBJ whole genome shotgun (WGS) entry which is preliminary data.</text>
</comment>
<feature type="region of interest" description="Disordered" evidence="9">
    <location>
        <begin position="1"/>
        <end position="81"/>
    </location>
</feature>
<dbReference type="GO" id="GO:0043161">
    <property type="term" value="P:proteasome-mediated ubiquitin-dependent protein catabolic process"/>
    <property type="evidence" value="ECO:0007669"/>
    <property type="project" value="TreeGrafter"/>
</dbReference>
<evidence type="ECO:0000256" key="5">
    <source>
        <dbReference type="ARBA" id="ARBA00022833"/>
    </source>
</evidence>
<dbReference type="SMART" id="SM00320">
    <property type="entry name" value="WD40"/>
    <property type="match status" value="7"/>
</dbReference>
<keyword evidence="1 7" id="KW-0853">WD repeat</keyword>
<feature type="region of interest" description="Disordered" evidence="9">
    <location>
        <begin position="121"/>
        <end position="149"/>
    </location>
</feature>
<organism evidence="11 12">
    <name type="scientific">Dimargaris verticillata</name>
    <dbReference type="NCBI Taxonomy" id="2761393"/>
    <lineage>
        <taxon>Eukaryota</taxon>
        <taxon>Fungi</taxon>
        <taxon>Fungi incertae sedis</taxon>
        <taxon>Zoopagomycota</taxon>
        <taxon>Kickxellomycotina</taxon>
        <taxon>Dimargaritomycetes</taxon>
        <taxon>Dimargaritales</taxon>
        <taxon>Dimargaritaceae</taxon>
        <taxon>Dimargaris</taxon>
    </lineage>
</organism>
<dbReference type="InterPro" id="IPR001680">
    <property type="entry name" value="WD40_rpt"/>
</dbReference>
<evidence type="ECO:0000256" key="1">
    <source>
        <dbReference type="ARBA" id="ARBA00022574"/>
    </source>
</evidence>
<dbReference type="InterPro" id="IPR019775">
    <property type="entry name" value="WD40_repeat_CS"/>
</dbReference>
<feature type="region of interest" description="Disordered" evidence="9">
    <location>
        <begin position="213"/>
        <end position="237"/>
    </location>
</feature>
<dbReference type="Gene3D" id="3.30.40.10">
    <property type="entry name" value="Zinc/RING finger domain, C3HC4 (zinc finger)"/>
    <property type="match status" value="1"/>
</dbReference>
<reference evidence="11" key="1">
    <citation type="submission" date="2022-07" db="EMBL/GenBank/DDBJ databases">
        <title>Phylogenomic reconstructions and comparative analyses of Kickxellomycotina fungi.</title>
        <authorList>
            <person name="Reynolds N.K."/>
            <person name="Stajich J.E."/>
            <person name="Barry K."/>
            <person name="Grigoriev I.V."/>
            <person name="Crous P."/>
            <person name="Smith M.E."/>
        </authorList>
    </citation>
    <scope>NUCLEOTIDE SEQUENCE</scope>
    <source>
        <strain evidence="11">RSA 567</strain>
    </source>
</reference>
<dbReference type="AlphaFoldDB" id="A0A9W8EET8"/>
<evidence type="ECO:0000256" key="6">
    <source>
        <dbReference type="PROSITE-ProRule" id="PRU00175"/>
    </source>
</evidence>
<dbReference type="PROSITE" id="PS00678">
    <property type="entry name" value="WD_REPEATS_1"/>
    <property type="match status" value="1"/>
</dbReference>
<dbReference type="InterPro" id="IPR017907">
    <property type="entry name" value="Znf_RING_CS"/>
</dbReference>
<dbReference type="InterPro" id="IPR001841">
    <property type="entry name" value="Znf_RING"/>
</dbReference>
<accession>A0A9W8EET8</accession>
<evidence type="ECO:0000313" key="12">
    <source>
        <dbReference type="Proteomes" id="UP001151582"/>
    </source>
</evidence>
<keyword evidence="2" id="KW-0479">Metal-binding</keyword>
<dbReference type="InterPro" id="IPR015943">
    <property type="entry name" value="WD40/YVTN_repeat-like_dom_sf"/>
</dbReference>
<dbReference type="EMBL" id="JANBQB010000007">
    <property type="protein sequence ID" value="KAJ1984977.1"/>
    <property type="molecule type" value="Genomic_DNA"/>
</dbReference>
<evidence type="ECO:0000256" key="7">
    <source>
        <dbReference type="PROSITE-ProRule" id="PRU00221"/>
    </source>
</evidence>
<dbReference type="PANTHER" id="PTHR44080">
    <property type="entry name" value="E3 UBIQUITIN-PROTEIN LIGASE COP1"/>
    <property type="match status" value="1"/>
</dbReference>
<keyword evidence="12" id="KW-1185">Reference proteome</keyword>
<dbReference type="Gene3D" id="2.130.10.10">
    <property type="entry name" value="YVTN repeat-like/Quinoprotein amine dehydrogenase"/>
    <property type="match status" value="2"/>
</dbReference>
<dbReference type="InterPro" id="IPR042755">
    <property type="entry name" value="COP1"/>
</dbReference>
<dbReference type="PROSITE" id="PS50082">
    <property type="entry name" value="WD_REPEATS_2"/>
    <property type="match status" value="2"/>
</dbReference>
<protein>
    <recommendedName>
        <fullName evidence="10">RING-type domain-containing protein</fullName>
    </recommendedName>
</protein>
<dbReference type="SUPFAM" id="SSF50978">
    <property type="entry name" value="WD40 repeat-like"/>
    <property type="match status" value="1"/>
</dbReference>
<dbReference type="PANTHER" id="PTHR44080:SF1">
    <property type="entry name" value="E3 UBIQUITIN-PROTEIN LIGASE COP1"/>
    <property type="match status" value="1"/>
</dbReference>
<dbReference type="Pfam" id="PF00400">
    <property type="entry name" value="WD40"/>
    <property type="match status" value="3"/>
</dbReference>
<evidence type="ECO:0000313" key="11">
    <source>
        <dbReference type="EMBL" id="KAJ1984977.1"/>
    </source>
</evidence>
<feature type="coiled-coil region" evidence="8">
    <location>
        <begin position="380"/>
        <end position="407"/>
    </location>
</feature>
<feature type="compositionally biased region" description="Polar residues" evidence="9">
    <location>
        <begin position="54"/>
        <end position="70"/>
    </location>
</feature>
<evidence type="ECO:0000256" key="8">
    <source>
        <dbReference type="SAM" id="Coils"/>
    </source>
</evidence>
<dbReference type="OrthoDB" id="273771at2759"/>
<feature type="domain" description="RING-type" evidence="10">
    <location>
        <begin position="247"/>
        <end position="285"/>
    </location>
</feature>
<dbReference type="SMART" id="SM00184">
    <property type="entry name" value="RING"/>
    <property type="match status" value="1"/>
</dbReference>
<evidence type="ECO:0000256" key="9">
    <source>
        <dbReference type="SAM" id="MobiDB-lite"/>
    </source>
</evidence>
<dbReference type="Pfam" id="PF13923">
    <property type="entry name" value="zf-C3HC4_2"/>
    <property type="match status" value="1"/>
</dbReference>
<sequence length="909" mass="99003">MDSHNAPKRPNGSLSPPVGTDRAALRIDTAANQLHELPTLAPDTLSDPALAPRSSRTAENQPTATTAHPTQSRHRGSPVPSARFQPYLATVATAATPLRSPGQRSPNGRDRIARLMTELCSPSATRPKPARTLSSGSTARRSPTNADSATSYLQGIMSAVESPVEVDSDDAQPTPSDISAVFPVAGPSPTANTPLGPSDTASMALLPTALNPRAASSRSPCTSEPLAGPGASTSPGMASAPDVDLSCPICLQTITEAFMTRCGHSFCYQCISAHLEHQGNCPSCRSTLTREQIYPNFILNQILEKRSLAFSALANYHTQGLPQLQAAIASQPHLQLHDIDQLLGVLLKRRQRLESHEKRFELEILLGFLHKAKAFKRAILGQLQRELACVEDDIADTQQELVQLSHDHASPLPEPSVISADGACVPVAASELDHRSPLAQPCLDSNSNSSSMATSPITAIQPALPVIAQRIDAHFKDLQQCYFDHRLKAPLGNADLSDFVATLGTCTRYRLFRPVATLRYGDAYNSSSIVASIEFDRDDEYFATAGVTRKIKIFEFGQIQAKIDAMEQLESRQLVDDYCELLNASASTSPRQGPAGSVRGPVALPWTRAGDSASADTPFQYYPTREMVCRNKISCLSWNPYIKSQIANSDYEGVVTLWDAQVGVQMATFTEHDKRAWSVDFSRADPTRLASGSDDARVKIWSTGRKQSVMTLESKANICCVKFHPHSSHHLAFGSADHHIYYYDLRQPRHPLCLFKGHRKAVSYVKFLNDRELVSASTDSTLKLWDVQQAMADTPMDPSTPGSTQLSPPATTRCRRTFSGHTNEKNFVGLSVNQDWISCGSENNCAYTYYKSLSQPMFSVKFGMVNPTTGEAMAEKDSSLFVSSVCWKKNTNVLMAANSQGTVKVLQLV</sequence>
<feature type="repeat" description="WD" evidence="7">
    <location>
        <begin position="755"/>
        <end position="788"/>
    </location>
</feature>
<keyword evidence="4 6" id="KW-0863">Zinc-finger</keyword>
<feature type="compositionally biased region" description="Polar residues" evidence="9">
    <location>
        <begin position="132"/>
        <end position="149"/>
    </location>
</feature>
<dbReference type="PROSITE" id="PS50294">
    <property type="entry name" value="WD_REPEATS_REGION"/>
    <property type="match status" value="1"/>
</dbReference>
<evidence type="ECO:0000256" key="2">
    <source>
        <dbReference type="ARBA" id="ARBA00022723"/>
    </source>
</evidence>
<keyword evidence="5" id="KW-0862">Zinc</keyword>